<organism evidence="3 4">
    <name type="scientific">Bauldia litoralis</name>
    <dbReference type="NCBI Taxonomy" id="665467"/>
    <lineage>
        <taxon>Bacteria</taxon>
        <taxon>Pseudomonadati</taxon>
        <taxon>Pseudomonadota</taxon>
        <taxon>Alphaproteobacteria</taxon>
        <taxon>Hyphomicrobiales</taxon>
        <taxon>Kaistiaceae</taxon>
        <taxon>Bauldia</taxon>
    </lineage>
</organism>
<dbReference type="STRING" id="665467.SAMN02982931_00662"/>
<sequence length="331" mass="36176">MAHLSSMPARNFTLICAAALALFGARPAAANDSTAELGAGGLQLVRTDAIALLAEDLFISADEIRVTYRFRNQTEAPVTYLVAFPLPAIDAVVPEAMNVAMPSADANFVGFTVSVDGETIAPSVEERVTAMGVDRTEEVRRLGLPLNPIAEGLYQRLQTLPADITAELNRLGLVYVDPYNVEAAWRLETTFYWEQTFPPGQTIVVEHRYKPVVGYGFFGDYVLSDAGYKEKYCIDSGFDRAARRKLSGVGGTDFPYLNEKRLSYILTTANNWSGPIGDFRLTVDKGSPDALVSFCGTDVTKVSPTRFEMRATDFVPEAELDILIATPQPPQ</sequence>
<dbReference type="Proteomes" id="UP000199071">
    <property type="component" value="Unassembled WGS sequence"/>
</dbReference>
<evidence type="ECO:0000313" key="3">
    <source>
        <dbReference type="EMBL" id="SDB08061.1"/>
    </source>
</evidence>
<dbReference type="EMBL" id="FMXQ01000001">
    <property type="protein sequence ID" value="SDB08061.1"/>
    <property type="molecule type" value="Genomic_DNA"/>
</dbReference>
<feature type="signal peptide" evidence="1">
    <location>
        <begin position="1"/>
        <end position="30"/>
    </location>
</feature>
<reference evidence="3 4" key="1">
    <citation type="submission" date="2016-10" db="EMBL/GenBank/DDBJ databases">
        <authorList>
            <person name="de Groot N.N."/>
        </authorList>
    </citation>
    <scope>NUCLEOTIDE SEQUENCE [LARGE SCALE GENOMIC DNA]</scope>
    <source>
        <strain evidence="3 4">ATCC 35022</strain>
    </source>
</reference>
<evidence type="ECO:0000256" key="1">
    <source>
        <dbReference type="SAM" id="SignalP"/>
    </source>
</evidence>
<keyword evidence="4" id="KW-1185">Reference proteome</keyword>
<dbReference type="Gene3D" id="2.60.40.3680">
    <property type="match status" value="1"/>
</dbReference>
<dbReference type="OrthoDB" id="7299818at2"/>
<feature type="domain" description="DUF4424" evidence="2">
    <location>
        <begin position="30"/>
        <end position="323"/>
    </location>
</feature>
<dbReference type="Pfam" id="PF14415">
    <property type="entry name" value="DUF4424"/>
    <property type="match status" value="1"/>
</dbReference>
<name>A0A1G6AI21_9HYPH</name>
<proteinExistence type="predicted"/>
<keyword evidence="1" id="KW-0732">Signal</keyword>
<dbReference type="InterPro" id="IPR025538">
    <property type="entry name" value="DUF4424"/>
</dbReference>
<feature type="chain" id="PRO_5011625978" description="DUF4424 domain-containing protein" evidence="1">
    <location>
        <begin position="31"/>
        <end position="331"/>
    </location>
</feature>
<accession>A0A1G6AI21</accession>
<evidence type="ECO:0000259" key="2">
    <source>
        <dbReference type="Pfam" id="PF14415"/>
    </source>
</evidence>
<dbReference type="RefSeq" id="WP_090874750.1">
    <property type="nucleotide sequence ID" value="NZ_FMXQ01000001.1"/>
</dbReference>
<protein>
    <recommendedName>
        <fullName evidence="2">DUF4424 domain-containing protein</fullName>
    </recommendedName>
</protein>
<evidence type="ECO:0000313" key="4">
    <source>
        <dbReference type="Proteomes" id="UP000199071"/>
    </source>
</evidence>
<dbReference type="AlphaFoldDB" id="A0A1G6AI21"/>
<gene>
    <name evidence="3" type="ORF">SAMN02982931_00662</name>
</gene>